<dbReference type="InterPro" id="IPR004681">
    <property type="entry name" value="TRAP_DctM"/>
</dbReference>
<accession>A0A2N6PJC8</accession>
<dbReference type="OrthoDB" id="9777699at2"/>
<evidence type="ECO:0000256" key="5">
    <source>
        <dbReference type="ARBA" id="ARBA00022989"/>
    </source>
</evidence>
<comment type="subcellular location">
    <subcellularLocation>
        <location evidence="1">Cell inner membrane</location>
        <topology evidence="1">Multi-pass membrane protein</topology>
    </subcellularLocation>
</comment>
<dbReference type="PIRSF" id="PIRSF006066">
    <property type="entry name" value="HI0050"/>
    <property type="match status" value="1"/>
</dbReference>
<keyword evidence="4 7" id="KW-0812">Transmembrane</keyword>
<feature type="transmembrane region" description="Helical" evidence="7">
    <location>
        <begin position="269"/>
        <end position="289"/>
    </location>
</feature>
<dbReference type="AlphaFoldDB" id="A0A2N6PJC8"/>
<evidence type="ECO:0000256" key="1">
    <source>
        <dbReference type="ARBA" id="ARBA00004429"/>
    </source>
</evidence>
<dbReference type="EMBL" id="PNFZ01000002">
    <property type="protein sequence ID" value="PMB98783.1"/>
    <property type="molecule type" value="Genomic_DNA"/>
</dbReference>
<dbReference type="GO" id="GO:0022857">
    <property type="term" value="F:transmembrane transporter activity"/>
    <property type="evidence" value="ECO:0007669"/>
    <property type="project" value="TreeGrafter"/>
</dbReference>
<dbReference type="RefSeq" id="WP_102161559.1">
    <property type="nucleotide sequence ID" value="NZ_PNFZ01000002.1"/>
</dbReference>
<sequence length="427" mass="43829">MIVAIITALLLVLILLRVPIPFAILGSALVGLIAVGGLKDAVGVLETIPLSAAGKYSLSTIPLFVLMAHLVLESGALGSLFDSARVLVGRVRGGTGIAAVLAGAGFASVSGSSTAAAATLAHTSVGSMIKQGYSERLAAGTVASAGTLAAMIPPSVLLVFYAITAEVSVGVTLMAGIVPGILMASALAIAVYVMALRGNAPVASASSFNEKLRSMLGLLPISALFLLVVGGVFFGVTTATEAAAMGCVGGVVLMAMNRRLKPKAFRRALVSTVTSSAMILSIVFAAHVYGHVLAESRVTPTVVQYVSELNIAPVGILIGIVIVYLVLGFFMDQMAILALTVPVTLPIVLELGFDPVWFGIIVILVAEIGLVTPPLGLNAFVTSRASNIKLETVFYGIMPFLVAMVVVVVVVFAIPSLATFLPDLMQE</sequence>
<gene>
    <name evidence="9" type="ORF">CJ198_05605</name>
</gene>
<keyword evidence="3" id="KW-0997">Cell inner membrane</keyword>
<dbReference type="InterPro" id="IPR010656">
    <property type="entry name" value="DctM"/>
</dbReference>
<feature type="transmembrane region" description="Helical" evidence="7">
    <location>
        <begin position="169"/>
        <end position="195"/>
    </location>
</feature>
<keyword evidence="10" id="KW-1185">Reference proteome</keyword>
<organism evidence="9 10">
    <name type="scientific">Brevibacterium luteolum</name>
    <dbReference type="NCBI Taxonomy" id="199591"/>
    <lineage>
        <taxon>Bacteria</taxon>
        <taxon>Bacillati</taxon>
        <taxon>Actinomycetota</taxon>
        <taxon>Actinomycetes</taxon>
        <taxon>Micrococcales</taxon>
        <taxon>Brevibacteriaceae</taxon>
        <taxon>Brevibacterium</taxon>
    </lineage>
</organism>
<keyword evidence="5 7" id="KW-1133">Transmembrane helix</keyword>
<evidence type="ECO:0000256" key="6">
    <source>
        <dbReference type="ARBA" id="ARBA00023136"/>
    </source>
</evidence>
<evidence type="ECO:0000259" key="8">
    <source>
        <dbReference type="Pfam" id="PF06808"/>
    </source>
</evidence>
<comment type="caution">
    <text evidence="9">The sequence shown here is derived from an EMBL/GenBank/DDBJ whole genome shotgun (WGS) entry which is preliminary data.</text>
</comment>
<dbReference type="GO" id="GO:0005886">
    <property type="term" value="C:plasma membrane"/>
    <property type="evidence" value="ECO:0007669"/>
    <property type="project" value="UniProtKB-SubCell"/>
</dbReference>
<feature type="transmembrane region" description="Helical" evidence="7">
    <location>
        <begin position="216"/>
        <end position="236"/>
    </location>
</feature>
<reference evidence="9 10" key="1">
    <citation type="submission" date="2017-09" db="EMBL/GenBank/DDBJ databases">
        <title>Bacterial strain isolated from the female urinary microbiota.</title>
        <authorList>
            <person name="Thomas-White K."/>
            <person name="Kumar N."/>
            <person name="Forster S."/>
            <person name="Putonti C."/>
            <person name="Lawley T."/>
            <person name="Wolfe A.J."/>
        </authorList>
    </citation>
    <scope>NUCLEOTIDE SEQUENCE [LARGE SCALE GENOMIC DNA]</scope>
    <source>
        <strain evidence="9 10">UMB0680</strain>
    </source>
</reference>
<evidence type="ECO:0000256" key="7">
    <source>
        <dbReference type="SAM" id="Phobius"/>
    </source>
</evidence>
<name>A0A2N6PJC8_9MICO</name>
<evidence type="ECO:0000313" key="10">
    <source>
        <dbReference type="Proteomes" id="UP000235703"/>
    </source>
</evidence>
<protein>
    <submittedName>
        <fullName evidence="9">TRAP transporter large permease</fullName>
    </submittedName>
</protein>
<proteinExistence type="predicted"/>
<feature type="transmembrane region" description="Helical" evidence="7">
    <location>
        <begin position="393"/>
        <end position="418"/>
    </location>
</feature>
<feature type="domain" description="TRAP C4-dicarboxylate transport system permease DctM subunit" evidence="8">
    <location>
        <begin position="8"/>
        <end position="416"/>
    </location>
</feature>
<dbReference type="Pfam" id="PF06808">
    <property type="entry name" value="DctM"/>
    <property type="match status" value="1"/>
</dbReference>
<evidence type="ECO:0000256" key="2">
    <source>
        <dbReference type="ARBA" id="ARBA00022475"/>
    </source>
</evidence>
<keyword evidence="6 7" id="KW-0472">Membrane</keyword>
<feature type="transmembrane region" description="Helical" evidence="7">
    <location>
        <begin position="137"/>
        <end position="163"/>
    </location>
</feature>
<feature type="transmembrane region" description="Helical" evidence="7">
    <location>
        <begin position="58"/>
        <end position="81"/>
    </location>
</feature>
<feature type="transmembrane region" description="Helical" evidence="7">
    <location>
        <begin position="357"/>
        <end position="381"/>
    </location>
</feature>
<evidence type="ECO:0000256" key="3">
    <source>
        <dbReference type="ARBA" id="ARBA00022519"/>
    </source>
</evidence>
<feature type="transmembrane region" description="Helical" evidence="7">
    <location>
        <begin position="309"/>
        <end position="327"/>
    </location>
</feature>
<dbReference type="PANTHER" id="PTHR33362:SF5">
    <property type="entry name" value="C4-DICARBOXYLATE TRAP TRANSPORTER LARGE PERMEASE PROTEIN DCTM"/>
    <property type="match status" value="1"/>
</dbReference>
<dbReference type="NCBIfam" id="TIGR00786">
    <property type="entry name" value="dctM"/>
    <property type="match status" value="1"/>
</dbReference>
<dbReference type="Proteomes" id="UP000235703">
    <property type="component" value="Unassembled WGS sequence"/>
</dbReference>
<dbReference type="PANTHER" id="PTHR33362">
    <property type="entry name" value="SIALIC ACID TRAP TRANSPORTER PERMEASE PROTEIN SIAT-RELATED"/>
    <property type="match status" value="1"/>
</dbReference>
<keyword evidence="2" id="KW-1003">Cell membrane</keyword>
<evidence type="ECO:0000256" key="4">
    <source>
        <dbReference type="ARBA" id="ARBA00022692"/>
    </source>
</evidence>
<evidence type="ECO:0000313" key="9">
    <source>
        <dbReference type="EMBL" id="PMB98783.1"/>
    </source>
</evidence>
<feature type="transmembrane region" description="Helical" evidence="7">
    <location>
        <begin position="334"/>
        <end position="351"/>
    </location>
</feature>